<name>A0ABX1EAX6_9PROT</name>
<evidence type="ECO:0000313" key="3">
    <source>
        <dbReference type="EMBL" id="NKC34394.1"/>
    </source>
</evidence>
<evidence type="ECO:0000256" key="1">
    <source>
        <dbReference type="ARBA" id="ARBA00006987"/>
    </source>
</evidence>
<dbReference type="PANTHER" id="PTHR42928:SF5">
    <property type="entry name" value="BLR1237 PROTEIN"/>
    <property type="match status" value="1"/>
</dbReference>
<sequence length="322" mass="33564">MIRRLALGALLGALVALPAMAQSNWPNRPIRLIVPFGAGGPSDIVARIIAPKIAATLGQPVVVDNRAGAGGVTGVDVLARSEPDGYTYGMGSAGGLAISPNLDRGTPYNPLTDLAPITLAVLVPEPLVVPAATNFRTMQDLLTAARARPGALNFGSTGSGSMPHLAAEQLRAASGIDIVHISYRSGGALATAILTNEVQLGFADLPVLLQHIRAGSMNALAVGTPERLSWLPEVPTMKEVGMPTVDASNWHGIVAPVRVPEPILAALHRATAGALRDPEVVRLLSAQGAIPGGNSREEFGAFLRRENQKWGEVIRANNIRAD</sequence>
<dbReference type="SUPFAM" id="SSF53850">
    <property type="entry name" value="Periplasmic binding protein-like II"/>
    <property type="match status" value="1"/>
</dbReference>
<dbReference type="InterPro" id="IPR005064">
    <property type="entry name" value="BUG"/>
</dbReference>
<comment type="caution">
    <text evidence="3">The sequence shown here is derived from an EMBL/GenBank/DDBJ whole genome shotgun (WGS) entry which is preliminary data.</text>
</comment>
<evidence type="ECO:0000313" key="4">
    <source>
        <dbReference type="Proteomes" id="UP000787635"/>
    </source>
</evidence>
<dbReference type="Gene3D" id="3.40.190.10">
    <property type="entry name" value="Periplasmic binding protein-like II"/>
    <property type="match status" value="1"/>
</dbReference>
<keyword evidence="2" id="KW-0732">Signal</keyword>
<dbReference type="EMBL" id="JAAVNE010000082">
    <property type="protein sequence ID" value="NKC34394.1"/>
    <property type="molecule type" value="Genomic_DNA"/>
</dbReference>
<dbReference type="Proteomes" id="UP000787635">
    <property type="component" value="Unassembled WGS sequence"/>
</dbReference>
<reference evidence="3 4" key="1">
    <citation type="submission" date="2020-03" db="EMBL/GenBank/DDBJ databases">
        <title>Roseomonas selenitidurans sp. nov. isolated from urban soil.</title>
        <authorList>
            <person name="Liu H."/>
        </authorList>
    </citation>
    <scope>NUCLEOTIDE SEQUENCE [LARGE SCALE GENOMIC DNA]</scope>
    <source>
        <strain evidence="3 4">BU-1</strain>
    </source>
</reference>
<gene>
    <name evidence="3" type="ORF">HEQ75_26320</name>
</gene>
<accession>A0ABX1EAX6</accession>
<feature type="signal peptide" evidence="2">
    <location>
        <begin position="1"/>
        <end position="21"/>
    </location>
</feature>
<evidence type="ECO:0000256" key="2">
    <source>
        <dbReference type="SAM" id="SignalP"/>
    </source>
</evidence>
<protein>
    <submittedName>
        <fullName evidence="3">Tripartite tricarboxylate transporter substrate binding protein</fullName>
    </submittedName>
</protein>
<dbReference type="PIRSF" id="PIRSF017082">
    <property type="entry name" value="YflP"/>
    <property type="match status" value="1"/>
</dbReference>
<proteinExistence type="inferred from homology"/>
<dbReference type="PANTHER" id="PTHR42928">
    <property type="entry name" value="TRICARBOXYLATE-BINDING PROTEIN"/>
    <property type="match status" value="1"/>
</dbReference>
<dbReference type="InterPro" id="IPR042100">
    <property type="entry name" value="Bug_dom1"/>
</dbReference>
<feature type="chain" id="PRO_5045578787" evidence="2">
    <location>
        <begin position="22"/>
        <end position="322"/>
    </location>
</feature>
<keyword evidence="4" id="KW-1185">Reference proteome</keyword>
<dbReference type="Pfam" id="PF03401">
    <property type="entry name" value="TctC"/>
    <property type="match status" value="1"/>
</dbReference>
<dbReference type="CDD" id="cd13578">
    <property type="entry name" value="PBP2_Bug27"/>
    <property type="match status" value="1"/>
</dbReference>
<dbReference type="RefSeq" id="WP_168035101.1">
    <property type="nucleotide sequence ID" value="NZ_JAAVNE010000082.1"/>
</dbReference>
<dbReference type="Gene3D" id="3.40.190.150">
    <property type="entry name" value="Bordetella uptake gene, domain 1"/>
    <property type="match status" value="1"/>
</dbReference>
<organism evidence="3 4">
    <name type="scientific">Falsiroseomonas selenitidurans</name>
    <dbReference type="NCBI Taxonomy" id="2716335"/>
    <lineage>
        <taxon>Bacteria</taxon>
        <taxon>Pseudomonadati</taxon>
        <taxon>Pseudomonadota</taxon>
        <taxon>Alphaproteobacteria</taxon>
        <taxon>Acetobacterales</taxon>
        <taxon>Roseomonadaceae</taxon>
        <taxon>Falsiroseomonas</taxon>
    </lineage>
</organism>
<comment type="similarity">
    <text evidence="1">Belongs to the UPF0065 (bug) family.</text>
</comment>